<keyword evidence="2" id="KW-1185">Reference proteome</keyword>
<reference evidence="1 2" key="1">
    <citation type="submission" date="2019-06" db="EMBL/GenBank/DDBJ databases">
        <title>Saccharibacillus brassicae sp. nov., an endophytic bacterium isolated from Chinese cabbage seeds (Brassica pekinensis).</title>
        <authorList>
            <person name="Jiang L."/>
            <person name="Lee J."/>
            <person name="Kim S.W."/>
        </authorList>
    </citation>
    <scope>NUCLEOTIDE SEQUENCE [LARGE SCALE GENOMIC DNA]</scope>
    <source>
        <strain evidence="2">KCTC 43072 / ATSA2</strain>
    </source>
</reference>
<dbReference type="KEGG" id="saca:FFV09_15125"/>
<evidence type="ECO:0000313" key="1">
    <source>
        <dbReference type="EMBL" id="QDH22058.1"/>
    </source>
</evidence>
<organism evidence="1 2">
    <name type="scientific">Saccharibacillus brassicae</name>
    <dbReference type="NCBI Taxonomy" id="2583377"/>
    <lineage>
        <taxon>Bacteria</taxon>
        <taxon>Bacillati</taxon>
        <taxon>Bacillota</taxon>
        <taxon>Bacilli</taxon>
        <taxon>Bacillales</taxon>
        <taxon>Paenibacillaceae</taxon>
        <taxon>Saccharibacillus</taxon>
    </lineage>
</organism>
<evidence type="ECO:0000313" key="2">
    <source>
        <dbReference type="Proteomes" id="UP000316968"/>
    </source>
</evidence>
<dbReference type="AlphaFoldDB" id="A0A4Y6UZU8"/>
<dbReference type="RefSeq" id="WP_141448602.1">
    <property type="nucleotide sequence ID" value="NZ_CP041217.1"/>
</dbReference>
<dbReference type="EMBL" id="CP041217">
    <property type="protein sequence ID" value="QDH22058.1"/>
    <property type="molecule type" value="Genomic_DNA"/>
</dbReference>
<dbReference type="Pfam" id="PF13552">
    <property type="entry name" value="DUF4127"/>
    <property type="match status" value="1"/>
</dbReference>
<gene>
    <name evidence="1" type="ORF">FFV09_15125</name>
</gene>
<name>A0A4Y6UZU8_SACBS</name>
<dbReference type="OrthoDB" id="9789552at2"/>
<protein>
    <submittedName>
        <fullName evidence="1">DUF4127 family protein</fullName>
    </submittedName>
</protein>
<dbReference type="Proteomes" id="UP000316968">
    <property type="component" value="Chromosome"/>
</dbReference>
<sequence length="596" mass="65231">MKKVVYVPLDDRPANLDDVILQGKAAGLEVLTPEASVIRNRMDDTGQIEGTEVVGTSGASYGDPAGVQQFLRQHAAAADGFIISTDMLVYGGLIGSRRLRDDAGGEYPNYDPAVDSLLDTVAGLKRDYPNKPVFLLDTVMRLATTTMAEGLSIEVYNESRALTMKPRLAQTDFDAILDGYDLKPDGTPYEDTIYLNKERYYNARRHKFKTNRRVLETLVRDAGIDFAAIGVDDASTQGVQANEIDWIEARIDEWLGGSEGQNPDRAVILPDADGLGHVLMARMAAHLHAAPAKPVVAVRYFGRDGAEIVNPYEYMDVHRNILRHIDIAGGTYVGDGRSPIAPPAGAADTPFELELVALTGEDVIGEAVAHLEANRAAQIPTLVVDFTRGGSAGLVVTPVLLNSPATGILLGYSAWNTAGNKIGMSLGMALSRFFFLKKETQERPLGLALDAHGSLLFKRFLKDYSYKSLEIGVIRTESRARTPYTNVTADQNMRIFNTPEDYDFLTQLLRTDMQTRTHELAAMPAFGIGTSAPACAIRRFGVPEGEAGPNSRDWRYAQYAAALLPENNPNFIWWRAFEITLAPEIDLERTSQGACQ</sequence>
<accession>A0A4Y6UZU8</accession>
<proteinExistence type="predicted"/>
<dbReference type="InterPro" id="IPR025394">
    <property type="entry name" value="DUF4127"/>
</dbReference>